<proteinExistence type="predicted"/>
<comment type="caution">
    <text evidence="1">The sequence shown here is derived from an EMBL/GenBank/DDBJ whole genome shotgun (WGS) entry which is preliminary data.</text>
</comment>
<evidence type="ECO:0000313" key="2">
    <source>
        <dbReference type="Proteomes" id="UP000603227"/>
    </source>
</evidence>
<keyword evidence="2" id="KW-1185">Reference proteome</keyword>
<gene>
    <name evidence="1" type="ORF">GCM10017771_58420</name>
</gene>
<sequence>MNSAPQIETAEISDAALDNISGGLNPHVSVVAGPATITDADVLAQVDAVKDQVLGAVGHHQVGVCVSI</sequence>
<dbReference type="AlphaFoldDB" id="A0A918Z7I0"/>
<name>A0A918Z7I0_9ACTN</name>
<accession>A0A918Z7I0</accession>
<organism evidence="1 2">
    <name type="scientific">Streptomyces capitiformicae</name>
    <dbReference type="NCBI Taxonomy" id="2014920"/>
    <lineage>
        <taxon>Bacteria</taxon>
        <taxon>Bacillati</taxon>
        <taxon>Actinomycetota</taxon>
        <taxon>Actinomycetes</taxon>
        <taxon>Kitasatosporales</taxon>
        <taxon>Streptomycetaceae</taxon>
        <taxon>Streptomyces</taxon>
    </lineage>
</organism>
<protein>
    <submittedName>
        <fullName evidence="1">Uncharacterized protein</fullName>
    </submittedName>
</protein>
<evidence type="ECO:0000313" key="1">
    <source>
        <dbReference type="EMBL" id="GHE39592.1"/>
    </source>
</evidence>
<reference evidence="1" key="1">
    <citation type="journal article" date="2014" name="Int. J. Syst. Evol. Microbiol.">
        <title>Complete genome sequence of Corynebacterium casei LMG S-19264T (=DSM 44701T), isolated from a smear-ripened cheese.</title>
        <authorList>
            <consortium name="US DOE Joint Genome Institute (JGI-PGF)"/>
            <person name="Walter F."/>
            <person name="Albersmeier A."/>
            <person name="Kalinowski J."/>
            <person name="Ruckert C."/>
        </authorList>
    </citation>
    <scope>NUCLEOTIDE SEQUENCE</scope>
    <source>
        <strain evidence="1">CGMCC 4.7403</strain>
    </source>
</reference>
<dbReference type="EMBL" id="BNAT01000023">
    <property type="protein sequence ID" value="GHE39592.1"/>
    <property type="molecule type" value="Genomic_DNA"/>
</dbReference>
<dbReference type="RefSeq" id="WP_189785434.1">
    <property type="nucleotide sequence ID" value="NZ_BNAT01000023.1"/>
</dbReference>
<dbReference type="Proteomes" id="UP000603227">
    <property type="component" value="Unassembled WGS sequence"/>
</dbReference>
<reference evidence="1" key="2">
    <citation type="submission" date="2020-09" db="EMBL/GenBank/DDBJ databases">
        <authorList>
            <person name="Sun Q."/>
            <person name="Zhou Y."/>
        </authorList>
    </citation>
    <scope>NUCLEOTIDE SEQUENCE</scope>
    <source>
        <strain evidence="1">CGMCC 4.7403</strain>
    </source>
</reference>